<dbReference type="PROSITE" id="PS00609">
    <property type="entry name" value="GLYCOSYL_HYDROL_F32"/>
    <property type="match status" value="1"/>
</dbReference>
<dbReference type="OrthoDB" id="202537at2759"/>
<dbReference type="SMART" id="SM00640">
    <property type="entry name" value="Glyco_32"/>
    <property type="match status" value="1"/>
</dbReference>
<dbReference type="EMBL" id="AWGJ01000009">
    <property type="protein sequence ID" value="ODN76297.1"/>
    <property type="molecule type" value="Genomic_DNA"/>
</dbReference>
<evidence type="ECO:0000256" key="1">
    <source>
        <dbReference type="ARBA" id="ARBA00009902"/>
    </source>
</evidence>
<dbReference type="Pfam" id="PF08244">
    <property type="entry name" value="Glyco_hydro_32C"/>
    <property type="match status" value="1"/>
</dbReference>
<keyword evidence="10" id="KW-1185">Reference proteome</keyword>
<dbReference type="Proteomes" id="UP000094065">
    <property type="component" value="Unassembled WGS sequence"/>
</dbReference>
<evidence type="ECO:0008006" key="11">
    <source>
        <dbReference type="Google" id="ProtNLM"/>
    </source>
</evidence>
<dbReference type="GeneID" id="30157533"/>
<comment type="similarity">
    <text evidence="1 4">Belongs to the glycosyl hydrolase 32 family.</text>
</comment>
<dbReference type="AlphaFoldDB" id="A0A1E3HIY2"/>
<gene>
    <name evidence="9" type="ORF">L202_06224</name>
</gene>
<dbReference type="GO" id="GO:0005987">
    <property type="term" value="P:sucrose catabolic process"/>
    <property type="evidence" value="ECO:0007669"/>
    <property type="project" value="TreeGrafter"/>
</dbReference>
<evidence type="ECO:0000256" key="3">
    <source>
        <dbReference type="ARBA" id="ARBA00023295"/>
    </source>
</evidence>
<evidence type="ECO:0000256" key="6">
    <source>
        <dbReference type="SAM" id="Phobius"/>
    </source>
</evidence>
<dbReference type="SUPFAM" id="SSF49899">
    <property type="entry name" value="Concanavalin A-like lectins/glucanases"/>
    <property type="match status" value="1"/>
</dbReference>
<dbReference type="STRING" id="1295533.A0A1E3HIY2"/>
<evidence type="ECO:0000256" key="2">
    <source>
        <dbReference type="ARBA" id="ARBA00022801"/>
    </source>
</evidence>
<dbReference type="Gene3D" id="2.60.120.560">
    <property type="entry name" value="Exo-inulinase, domain 1"/>
    <property type="match status" value="1"/>
</dbReference>
<keyword evidence="6" id="KW-1133">Transmembrane helix</keyword>
<dbReference type="PANTHER" id="PTHR42800:SF2">
    <property type="entry name" value="INVERTASE-RELATED"/>
    <property type="match status" value="1"/>
</dbReference>
<proteinExistence type="inferred from homology"/>
<feature type="domain" description="Glycosyl hydrolase family 32 N-terminal" evidence="7">
    <location>
        <begin position="77"/>
        <end position="370"/>
    </location>
</feature>
<reference evidence="9 10" key="1">
    <citation type="submission" date="2016-06" db="EMBL/GenBank/DDBJ databases">
        <title>Evolution of pathogenesis and genome organization in the Tremellales.</title>
        <authorList>
            <person name="Cuomo C."/>
            <person name="Litvintseva A."/>
            <person name="Heitman J."/>
            <person name="Chen Y."/>
            <person name="Sun S."/>
            <person name="Springer D."/>
            <person name="Dromer F."/>
            <person name="Young S."/>
            <person name="Zeng Q."/>
            <person name="Chapman S."/>
            <person name="Gujja S."/>
            <person name="Saif S."/>
            <person name="Birren B."/>
        </authorList>
    </citation>
    <scope>NUCLEOTIDE SEQUENCE [LARGE SCALE GENOMIC DNA]</scope>
    <source>
        <strain evidence="9 10">CBS 6039</strain>
    </source>
</reference>
<dbReference type="InterPro" id="IPR013148">
    <property type="entry name" value="Glyco_hydro_32_N"/>
</dbReference>
<evidence type="ECO:0000259" key="7">
    <source>
        <dbReference type="Pfam" id="PF00251"/>
    </source>
</evidence>
<dbReference type="RefSeq" id="XP_018991828.1">
    <property type="nucleotide sequence ID" value="XM_019140677.1"/>
</dbReference>
<evidence type="ECO:0000313" key="9">
    <source>
        <dbReference type="EMBL" id="ODN76298.1"/>
    </source>
</evidence>
<organism evidence="9 10">
    <name type="scientific">Cryptococcus amylolentus CBS 6039</name>
    <dbReference type="NCBI Taxonomy" id="1295533"/>
    <lineage>
        <taxon>Eukaryota</taxon>
        <taxon>Fungi</taxon>
        <taxon>Dikarya</taxon>
        <taxon>Basidiomycota</taxon>
        <taxon>Agaricomycotina</taxon>
        <taxon>Tremellomycetes</taxon>
        <taxon>Tremellales</taxon>
        <taxon>Cryptococcaceae</taxon>
        <taxon>Cryptococcus</taxon>
    </lineage>
</organism>
<name>A0A1E3HIY2_9TREE</name>
<accession>A0A1E3HIY2</accession>
<dbReference type="RefSeq" id="XP_018991829.1">
    <property type="nucleotide sequence ID" value="XM_019140678.1"/>
</dbReference>
<dbReference type="GO" id="GO:0000324">
    <property type="term" value="C:fungal-type vacuole"/>
    <property type="evidence" value="ECO:0007669"/>
    <property type="project" value="TreeGrafter"/>
</dbReference>
<evidence type="ECO:0000259" key="8">
    <source>
        <dbReference type="Pfam" id="PF08244"/>
    </source>
</evidence>
<keyword evidence="6" id="KW-0812">Transmembrane</keyword>
<dbReference type="InterPro" id="IPR013189">
    <property type="entry name" value="Glyco_hydro_32_C"/>
</dbReference>
<dbReference type="CDD" id="cd18622">
    <property type="entry name" value="GH32_Inu-like"/>
    <property type="match status" value="1"/>
</dbReference>
<dbReference type="Gene3D" id="2.115.10.20">
    <property type="entry name" value="Glycosyl hydrolase domain, family 43"/>
    <property type="match status" value="1"/>
</dbReference>
<dbReference type="GO" id="GO:0004575">
    <property type="term" value="F:sucrose alpha-glucosidase activity"/>
    <property type="evidence" value="ECO:0007669"/>
    <property type="project" value="TreeGrafter"/>
</dbReference>
<dbReference type="Pfam" id="PF00251">
    <property type="entry name" value="Glyco_hydro_32N"/>
    <property type="match status" value="1"/>
</dbReference>
<feature type="region of interest" description="Disordered" evidence="5">
    <location>
        <begin position="1"/>
        <end position="20"/>
    </location>
</feature>
<dbReference type="SUPFAM" id="SSF75005">
    <property type="entry name" value="Arabinanase/levansucrase/invertase"/>
    <property type="match status" value="1"/>
</dbReference>
<feature type="domain" description="Glycosyl hydrolase family 32 C-terminal" evidence="8">
    <location>
        <begin position="408"/>
        <end position="515"/>
    </location>
</feature>
<dbReference type="EMBL" id="AWGJ01000009">
    <property type="protein sequence ID" value="ODN76298.1"/>
    <property type="molecule type" value="Genomic_DNA"/>
</dbReference>
<keyword evidence="3 4" id="KW-0326">Glycosidase</keyword>
<evidence type="ECO:0000256" key="4">
    <source>
        <dbReference type="RuleBase" id="RU362110"/>
    </source>
</evidence>
<dbReference type="PANTHER" id="PTHR42800">
    <property type="entry name" value="EXOINULINASE INUD (AFU_ORTHOLOGUE AFUA_5G00480)"/>
    <property type="match status" value="1"/>
</dbReference>
<feature type="transmembrane region" description="Helical" evidence="6">
    <location>
        <begin position="28"/>
        <end position="48"/>
    </location>
</feature>
<dbReference type="FunFam" id="2.115.10.20:FF:000002">
    <property type="entry name" value="Invertase 2"/>
    <property type="match status" value="1"/>
</dbReference>
<dbReference type="InterPro" id="IPR018053">
    <property type="entry name" value="Glyco_hydro_32_AS"/>
</dbReference>
<dbReference type="InterPro" id="IPR023296">
    <property type="entry name" value="Glyco_hydro_beta-prop_sf"/>
</dbReference>
<comment type="caution">
    <text evidence="9">The sequence shown here is derived from an EMBL/GenBank/DDBJ whole genome shotgun (WGS) entry which is preliminary data.</text>
</comment>
<evidence type="ECO:0000256" key="5">
    <source>
        <dbReference type="SAM" id="MobiDB-lite"/>
    </source>
</evidence>
<sequence>MPPTDHAPIKRETASDAPSCLSPRTRRIMVSLIPIAVLGIAYALGGFAQSSTSASPPAPTGVAPEGDYSGSYRPRIHFSPPQGFMNDPNGLFQDPNGTWHLYYQYNPTDTVAGNQHWGHATSSDLYHWTNQPIALFPPNSTSGVFSGSAVLDPDNTSGFFPNQTDGVVAIYTLNTEYAQVQQIAYSFDGGYTFEEYAGNPVIDIGSLQFRDPKVVWYEDHWAMVIAYSEDYVIGVYTSPDLREWTHASNISHIGLLGVQYECPNLVSLPIANSSETAWVLTISINPGAPLGGSVTEYFPGSFNGTHFTPIDGATRLSNFAKDDYAGQFFYNTPISIGWASNWQYTNVVPSGEEEGWRSAMTLPRTNYLANATSAGWDLVQEVVDLSPVLGDELASGSLGNGTTTVNFSTGVYLDVNFTIPDGVSASAAINFTVSTNTTGEKVTGGYFPESKVTWLDRGKTEFENVFFTDKFSVAQYYLAKRLQLIIDKSVIEIYVDSGVLVGTITAFPSEPFSALDLQGLGLPAGADVEYVVWELEDMWA</sequence>
<dbReference type="InterPro" id="IPR001362">
    <property type="entry name" value="Glyco_hydro_32"/>
</dbReference>
<protein>
    <recommendedName>
        <fullName evidence="11">Glycosyl hydrolase family 32 N-terminal domain-containing protein</fullName>
    </recommendedName>
</protein>
<keyword evidence="2 4" id="KW-0378">Hydrolase</keyword>
<evidence type="ECO:0000313" key="10">
    <source>
        <dbReference type="Proteomes" id="UP000094065"/>
    </source>
</evidence>
<dbReference type="InterPro" id="IPR013320">
    <property type="entry name" value="ConA-like_dom_sf"/>
</dbReference>
<keyword evidence="6" id="KW-0472">Membrane</keyword>